<organism evidence="4 7">
    <name type="scientific">Aliirhizobium cellulosilyticum</name>
    <dbReference type="NCBI Taxonomy" id="393664"/>
    <lineage>
        <taxon>Bacteria</taxon>
        <taxon>Pseudomonadati</taxon>
        <taxon>Pseudomonadota</taxon>
        <taxon>Alphaproteobacteria</taxon>
        <taxon>Hyphomicrobiales</taxon>
        <taxon>Rhizobiaceae</taxon>
        <taxon>Aliirhizobium</taxon>
    </lineage>
</organism>
<dbReference type="EMBL" id="JACIGY010000005">
    <property type="protein sequence ID" value="MBB4413333.1"/>
    <property type="molecule type" value="Genomic_DNA"/>
</dbReference>
<gene>
    <name evidence="3" type="ORF">GGE31_003859</name>
    <name evidence="2" type="ORF">GGE33_003918</name>
    <name evidence="4" type="ORF">GGE35_003563</name>
</gene>
<dbReference type="Proteomes" id="UP000576087">
    <property type="component" value="Unassembled WGS sequence"/>
</dbReference>
<evidence type="ECO:0000313" key="6">
    <source>
        <dbReference type="Proteomes" id="UP000524535"/>
    </source>
</evidence>
<feature type="compositionally biased region" description="Polar residues" evidence="1">
    <location>
        <begin position="1"/>
        <end position="13"/>
    </location>
</feature>
<evidence type="ECO:0000256" key="1">
    <source>
        <dbReference type="SAM" id="MobiDB-lite"/>
    </source>
</evidence>
<protein>
    <submittedName>
        <fullName evidence="4">ABC-type enterochelin transport system ATPase subunit</fullName>
    </submittedName>
</protein>
<reference evidence="5 6" key="1">
    <citation type="submission" date="2020-08" db="EMBL/GenBank/DDBJ databases">
        <title>Genomic Encyclopedia of Type Strains, Phase IV (KMG-V): Genome sequencing to study the core and pangenomes of soil and plant-associated prokaryotes.</title>
        <authorList>
            <person name="Whitman W."/>
        </authorList>
    </citation>
    <scope>NUCLEOTIDE SEQUENCE [LARGE SCALE GENOMIC DNA]</scope>
    <source>
        <strain evidence="3 6">SEMIA 444</strain>
        <strain evidence="2 5">SEMIA 448</strain>
        <strain evidence="4 7">SEMIA 452</strain>
    </source>
</reference>
<evidence type="ECO:0000313" key="4">
    <source>
        <dbReference type="EMBL" id="MBB4447728.1"/>
    </source>
</evidence>
<proteinExistence type="predicted"/>
<comment type="caution">
    <text evidence="4">The sequence shown here is derived from an EMBL/GenBank/DDBJ whole genome shotgun (WGS) entry which is preliminary data.</text>
</comment>
<dbReference type="RefSeq" id="WP_183685548.1">
    <property type="nucleotide sequence ID" value="NZ_JACIGW010000004.1"/>
</dbReference>
<dbReference type="Proteomes" id="UP000524535">
    <property type="component" value="Unassembled WGS sequence"/>
</dbReference>
<evidence type="ECO:0000313" key="7">
    <source>
        <dbReference type="Proteomes" id="UP000576087"/>
    </source>
</evidence>
<evidence type="ECO:0000313" key="2">
    <source>
        <dbReference type="EMBL" id="MBB4350155.1"/>
    </source>
</evidence>
<sequence length="54" mass="5995">MVGSLNRISSSASAGRLFRQGGPEEIIREDVPTETCETGFKVREMDGKRIATFY</sequence>
<dbReference type="EMBL" id="JACIGW010000004">
    <property type="protein sequence ID" value="MBB4350155.1"/>
    <property type="molecule type" value="Genomic_DNA"/>
</dbReference>
<evidence type="ECO:0000313" key="5">
    <source>
        <dbReference type="Proteomes" id="UP000520770"/>
    </source>
</evidence>
<dbReference type="Proteomes" id="UP000520770">
    <property type="component" value="Unassembled WGS sequence"/>
</dbReference>
<name>A0A7W6Y2D1_9HYPH</name>
<dbReference type="EMBL" id="JACIHM010000005">
    <property type="protein sequence ID" value="MBB4447728.1"/>
    <property type="molecule type" value="Genomic_DNA"/>
</dbReference>
<feature type="region of interest" description="Disordered" evidence="1">
    <location>
        <begin position="1"/>
        <end position="26"/>
    </location>
</feature>
<evidence type="ECO:0000313" key="3">
    <source>
        <dbReference type="EMBL" id="MBB4413333.1"/>
    </source>
</evidence>
<keyword evidence="6" id="KW-1185">Reference proteome</keyword>
<accession>A0A7W6Y2D1</accession>
<dbReference type="AlphaFoldDB" id="A0A7W6Y2D1"/>